<sequence length="305" mass="34957">MTWNLNEKRPKVLLREPFSAKYTLLIDTNILSGGIELKSKAEIRWQVDVKNISDDGADINIITLHHRLLENNSPIINDVSGISNVFASMYNEIEVSVDVSGKVLRVNNLDTIKKKWQWVKQDMEALIEENEGFKDIISTNDELYASDEKIKMAVEANEFFEVYFHHFWGKALPGGKGNVFKYNLFNTSLIEWQYDLRQVSNNSLSDFPTKIKVTGTPVTIIGKDWVQKAYAAFSHLQLENPVPIFKDSAEYAVTPFGKVLNAKIERSEIVDSSLLFARYHYELIAENQEEDFPRTESLKENSGRL</sequence>
<dbReference type="EMBL" id="QNVT01000015">
    <property type="protein sequence ID" value="REC61458.1"/>
    <property type="molecule type" value="Genomic_DNA"/>
</dbReference>
<dbReference type="Proteomes" id="UP000256686">
    <property type="component" value="Unassembled WGS sequence"/>
</dbReference>
<dbReference type="AlphaFoldDB" id="A0A3D9C6X9"/>
<reference evidence="2" key="1">
    <citation type="submission" date="2018-06" db="EMBL/GenBank/DDBJ databases">
        <authorList>
            <person name="Lum Nde A."/>
            <person name="Hugo C."/>
        </authorList>
    </citation>
    <scope>NUCLEOTIDE SEQUENCE [LARGE SCALE GENOMIC DNA]</scope>
    <source>
        <strain evidence="2">1_F178</strain>
    </source>
</reference>
<comment type="caution">
    <text evidence="1">The sequence shown here is derived from an EMBL/GenBank/DDBJ whole genome shotgun (WGS) entry which is preliminary data.</text>
</comment>
<proteinExistence type="predicted"/>
<organism evidence="1 2">
    <name type="scientific">Chryseobacterium pennae</name>
    <dbReference type="NCBI Taxonomy" id="2258962"/>
    <lineage>
        <taxon>Bacteria</taxon>
        <taxon>Pseudomonadati</taxon>
        <taxon>Bacteroidota</taxon>
        <taxon>Flavobacteriia</taxon>
        <taxon>Flavobacteriales</taxon>
        <taxon>Weeksellaceae</taxon>
        <taxon>Chryseobacterium group</taxon>
        <taxon>Chryseobacterium</taxon>
    </lineage>
</organism>
<evidence type="ECO:0000313" key="2">
    <source>
        <dbReference type="Proteomes" id="UP000256686"/>
    </source>
</evidence>
<name>A0A3D9C6X9_9FLAO</name>
<protein>
    <submittedName>
        <fullName evidence="1">Uncharacterized protein</fullName>
    </submittedName>
</protein>
<accession>A0A3D9C6X9</accession>
<evidence type="ECO:0000313" key="1">
    <source>
        <dbReference type="EMBL" id="REC61458.1"/>
    </source>
</evidence>
<keyword evidence="2" id="KW-1185">Reference proteome</keyword>
<gene>
    <name evidence="1" type="ORF">DRF65_16100</name>
</gene>